<evidence type="ECO:0008006" key="4">
    <source>
        <dbReference type="Google" id="ProtNLM"/>
    </source>
</evidence>
<reference evidence="2" key="1">
    <citation type="journal article" date="2022" name="Int. J. Mol. Sci.">
        <title>Draft Genome of Tanacetum Coccineum: Genomic Comparison of Closely Related Tanacetum-Family Plants.</title>
        <authorList>
            <person name="Yamashiro T."/>
            <person name="Shiraishi A."/>
            <person name="Nakayama K."/>
            <person name="Satake H."/>
        </authorList>
    </citation>
    <scope>NUCLEOTIDE SEQUENCE</scope>
</reference>
<evidence type="ECO:0000313" key="3">
    <source>
        <dbReference type="Proteomes" id="UP001151760"/>
    </source>
</evidence>
<sequence length="265" mass="29698">MLNSSTGLFFFKFNSKDGMDAMLVNGHWLCYTSDMCMHSWGRSSYARAMIELRADVELKDTIVKNPRQANRGVPVGPMVRFKPIKQVYKPVSNKNNANTNGENKQDEVSRKEVSKSNPFDALKLVENDDDFGTNGRNSKSSGKGDNYGVFLSDHGSYHVASSSISTTHIVERIDKIERQNIDGKLTLVDDDGKPLPKVVFTVNADSDSEVEEVVDEHAIFMASTSLKNGTDSGYGTNSLLKQWTTIKWDDDYDPYDDDLYESHDI</sequence>
<feature type="compositionally biased region" description="Low complexity" evidence="1">
    <location>
        <begin position="93"/>
        <end position="102"/>
    </location>
</feature>
<reference evidence="2" key="2">
    <citation type="submission" date="2022-01" db="EMBL/GenBank/DDBJ databases">
        <authorList>
            <person name="Yamashiro T."/>
            <person name="Shiraishi A."/>
            <person name="Satake H."/>
            <person name="Nakayama K."/>
        </authorList>
    </citation>
    <scope>NUCLEOTIDE SEQUENCE</scope>
</reference>
<proteinExistence type="predicted"/>
<evidence type="ECO:0000256" key="1">
    <source>
        <dbReference type="SAM" id="MobiDB-lite"/>
    </source>
</evidence>
<protein>
    <recommendedName>
        <fullName evidence="4">DUF4283 domain-containing protein</fullName>
    </recommendedName>
</protein>
<name>A0ABQ4Y8G1_9ASTR</name>
<keyword evidence="3" id="KW-1185">Reference proteome</keyword>
<dbReference type="EMBL" id="BQNB010010151">
    <property type="protein sequence ID" value="GJS73396.1"/>
    <property type="molecule type" value="Genomic_DNA"/>
</dbReference>
<comment type="caution">
    <text evidence="2">The sequence shown here is derived from an EMBL/GenBank/DDBJ whole genome shotgun (WGS) entry which is preliminary data.</text>
</comment>
<accession>A0ABQ4Y8G1</accession>
<feature type="compositionally biased region" description="Polar residues" evidence="1">
    <location>
        <begin position="134"/>
        <end position="143"/>
    </location>
</feature>
<organism evidence="2 3">
    <name type="scientific">Tanacetum coccineum</name>
    <dbReference type="NCBI Taxonomy" id="301880"/>
    <lineage>
        <taxon>Eukaryota</taxon>
        <taxon>Viridiplantae</taxon>
        <taxon>Streptophyta</taxon>
        <taxon>Embryophyta</taxon>
        <taxon>Tracheophyta</taxon>
        <taxon>Spermatophyta</taxon>
        <taxon>Magnoliopsida</taxon>
        <taxon>eudicotyledons</taxon>
        <taxon>Gunneridae</taxon>
        <taxon>Pentapetalae</taxon>
        <taxon>asterids</taxon>
        <taxon>campanulids</taxon>
        <taxon>Asterales</taxon>
        <taxon>Asteraceae</taxon>
        <taxon>Asteroideae</taxon>
        <taxon>Anthemideae</taxon>
        <taxon>Anthemidinae</taxon>
        <taxon>Tanacetum</taxon>
    </lineage>
</organism>
<feature type="region of interest" description="Disordered" evidence="1">
    <location>
        <begin position="89"/>
        <end position="145"/>
    </location>
</feature>
<evidence type="ECO:0000313" key="2">
    <source>
        <dbReference type="EMBL" id="GJS73396.1"/>
    </source>
</evidence>
<feature type="compositionally biased region" description="Basic and acidic residues" evidence="1">
    <location>
        <begin position="103"/>
        <end position="114"/>
    </location>
</feature>
<gene>
    <name evidence="2" type="ORF">Tco_0706237</name>
</gene>
<dbReference type="Proteomes" id="UP001151760">
    <property type="component" value="Unassembled WGS sequence"/>
</dbReference>